<dbReference type="EMBL" id="CP006867">
    <property type="protein sequence ID" value="ALU12339.1"/>
    <property type="molecule type" value="Genomic_DNA"/>
</dbReference>
<dbReference type="GeneID" id="30679913"/>
<name>A0A0U3ED13_9CREN</name>
<sequence>MIGELLKVADIEIDGGVEIVTSLKVEDLNGESRRSTDIPLSFTIPEEASIEKMFLDLTVVGETRNWRVYIGDFSLTKEFKPTLSGSMGNSIIHKFIFDVTPTKHVVLSDPVLRVVNNSNSPIKVIQSSIVVFYSYKDLGQAHYYYGVSMRPFRALSGSLDPVKSGKIYSVVYSRDRNNIKAKVGPCVSEVSFVGTEEIELECSKGGGYALEGTSEFVPLTLVLGSFSYNLPKLTLETDRSSNKIKIVIKNEGSKADKVLVILYSSGAVLDRKDLGELNEGEAKELEFETGKFKDVLVMGIRLLWVKGKMRGTVDKLIPL</sequence>
<evidence type="ECO:0000313" key="1">
    <source>
        <dbReference type="EMBL" id="ALU12339.1"/>
    </source>
</evidence>
<proteinExistence type="predicted"/>
<dbReference type="PATRIC" id="fig|940295.4.peg.503"/>
<evidence type="ECO:0000313" key="2">
    <source>
        <dbReference type="Proteomes" id="UP000060778"/>
    </source>
</evidence>
<dbReference type="OrthoDB" id="34219at2157"/>
<dbReference type="RefSeq" id="WP_075049527.1">
    <property type="nucleotide sequence ID" value="NZ_CP006867.1"/>
</dbReference>
<dbReference type="AlphaFoldDB" id="A0A0U3ED13"/>
<reference evidence="1 2" key="1">
    <citation type="submission" date="2013-11" db="EMBL/GenBank/DDBJ databases">
        <title>Comparative genomics of Ignicoccus.</title>
        <authorList>
            <person name="Podar M."/>
        </authorList>
    </citation>
    <scope>NUCLEOTIDE SEQUENCE [LARGE SCALE GENOMIC DNA]</scope>
    <source>
        <strain evidence="1 2">DSM 13165</strain>
    </source>
</reference>
<dbReference type="Proteomes" id="UP000060778">
    <property type="component" value="Chromosome"/>
</dbReference>
<keyword evidence="2" id="KW-1185">Reference proteome</keyword>
<organism evidence="1 2">
    <name type="scientific">Ignicoccus islandicus DSM 13165</name>
    <dbReference type="NCBI Taxonomy" id="940295"/>
    <lineage>
        <taxon>Archaea</taxon>
        <taxon>Thermoproteota</taxon>
        <taxon>Thermoprotei</taxon>
        <taxon>Desulfurococcales</taxon>
        <taxon>Desulfurococcaceae</taxon>
        <taxon>Ignicoccus</taxon>
    </lineage>
</organism>
<dbReference type="STRING" id="940295.EYM_02580"/>
<gene>
    <name evidence="1" type="ORF">EYM_02580</name>
</gene>
<dbReference type="KEGG" id="iis:EYM_02580"/>
<accession>A0A0U3ED13</accession>
<protein>
    <submittedName>
        <fullName evidence="1">Uncharacterized protein</fullName>
    </submittedName>
</protein>